<evidence type="ECO:0000313" key="3">
    <source>
        <dbReference type="Proteomes" id="UP000307507"/>
    </source>
</evidence>
<keyword evidence="3" id="KW-1185">Reference proteome</keyword>
<dbReference type="OrthoDB" id="1335710at2"/>
<reference evidence="2 3" key="1">
    <citation type="submission" date="2019-04" db="EMBL/GenBank/DDBJ databases">
        <title>Flavobacterium sp. nov. isolated from construction timber.</title>
        <authorList>
            <person name="Lin S.-Y."/>
            <person name="Chang C.-T."/>
            <person name="Young C.-C."/>
        </authorList>
    </citation>
    <scope>NUCLEOTIDE SEQUENCE [LARGE SCALE GENOMIC DNA]</scope>
    <source>
        <strain evidence="2 3">CC-CTC003</strain>
    </source>
</reference>
<accession>A0A4V3W8M4</accession>
<comment type="caution">
    <text evidence="2">The sequence shown here is derived from an EMBL/GenBank/DDBJ whole genome shotgun (WGS) entry which is preliminary data.</text>
</comment>
<dbReference type="PROSITE" id="PS51257">
    <property type="entry name" value="PROKAR_LIPOPROTEIN"/>
    <property type="match status" value="1"/>
</dbReference>
<dbReference type="Proteomes" id="UP000307507">
    <property type="component" value="Unassembled WGS sequence"/>
</dbReference>
<organism evidence="2 3">
    <name type="scientific">Flavobacterium supellecticarium</name>
    <dbReference type="NCBI Taxonomy" id="2565924"/>
    <lineage>
        <taxon>Bacteria</taxon>
        <taxon>Pseudomonadati</taxon>
        <taxon>Bacteroidota</taxon>
        <taxon>Flavobacteriia</taxon>
        <taxon>Flavobacteriales</taxon>
        <taxon>Flavobacteriaceae</taxon>
        <taxon>Flavobacterium</taxon>
    </lineage>
</organism>
<dbReference type="RefSeq" id="WP_136402794.1">
    <property type="nucleotide sequence ID" value="NZ_SSNZ01000002.1"/>
</dbReference>
<keyword evidence="1" id="KW-0732">Signal</keyword>
<evidence type="ECO:0008006" key="4">
    <source>
        <dbReference type="Google" id="ProtNLM"/>
    </source>
</evidence>
<feature type="chain" id="PRO_5020363154" description="DUF4595 domain-containing protein" evidence="1">
    <location>
        <begin position="20"/>
        <end position="239"/>
    </location>
</feature>
<dbReference type="AlphaFoldDB" id="A0A4V3W8M4"/>
<evidence type="ECO:0000313" key="2">
    <source>
        <dbReference type="EMBL" id="THF51810.1"/>
    </source>
</evidence>
<proteinExistence type="predicted"/>
<evidence type="ECO:0000256" key="1">
    <source>
        <dbReference type="SAM" id="SignalP"/>
    </source>
</evidence>
<name>A0A4V3W8M4_9FLAO</name>
<gene>
    <name evidence="2" type="ORF">E6C50_08625</name>
</gene>
<dbReference type="EMBL" id="SSNZ01000002">
    <property type="protein sequence ID" value="THF51810.1"/>
    <property type="molecule type" value="Genomic_DNA"/>
</dbReference>
<feature type="signal peptide" evidence="1">
    <location>
        <begin position="1"/>
        <end position="19"/>
    </location>
</feature>
<sequence>MKKTVFLLLLLPLFLSCNGQGNKTTETTYTQKLEYGLKGPVKEVITYIHSVEDGKIPANTAKPIGKITMTFDNMGNVITLNKVWDIKGIGKSEFLSVFSGTGKALSYKETAHLYDGEHTENSYKYIWLDDYSYNIRSEKDSSYANIITLDKNYRMVKSIFKRGDIIESEEEIETVYKNDKIQEIINKEIENTDGKKSVSYRIQVVQKYDSQGNPTVLYGYDDKNKQKVKHVLNKEYTYY</sequence>
<protein>
    <recommendedName>
        <fullName evidence="4">DUF4595 domain-containing protein</fullName>
    </recommendedName>
</protein>